<dbReference type="PANTHER" id="PTHR30413:SF10">
    <property type="entry name" value="CAPSULE POLYSACCHARIDE EXPORT INNER-MEMBRANE PROTEIN CTRC"/>
    <property type="match status" value="1"/>
</dbReference>
<keyword evidence="3" id="KW-0813">Transport</keyword>
<feature type="transmembrane region" description="Helical" evidence="10">
    <location>
        <begin position="240"/>
        <end position="259"/>
    </location>
</feature>
<feature type="transmembrane region" description="Helical" evidence="10">
    <location>
        <begin position="104"/>
        <end position="124"/>
    </location>
</feature>
<feature type="transmembrane region" description="Helical" evidence="10">
    <location>
        <begin position="211"/>
        <end position="233"/>
    </location>
</feature>
<dbReference type="GO" id="GO:0005886">
    <property type="term" value="C:plasma membrane"/>
    <property type="evidence" value="ECO:0007669"/>
    <property type="project" value="UniProtKB-SubCell"/>
</dbReference>
<keyword evidence="8 10" id="KW-0472">Membrane</keyword>
<dbReference type="InterPro" id="IPR013525">
    <property type="entry name" value="ABC2_TM"/>
</dbReference>
<dbReference type="EMBL" id="JALPRX010000102">
    <property type="protein sequence ID" value="MCK8786981.1"/>
    <property type="molecule type" value="Genomic_DNA"/>
</dbReference>
<dbReference type="PANTHER" id="PTHR30413">
    <property type="entry name" value="INNER MEMBRANE TRANSPORT PERMEASE"/>
    <property type="match status" value="1"/>
</dbReference>
<protein>
    <submittedName>
        <fullName evidence="12">ABC transporter permease</fullName>
    </submittedName>
</protein>
<comment type="similarity">
    <text evidence="2">Belongs to the ABC-2 integral membrane protein family.</text>
</comment>
<feature type="domain" description="ABC-2 type transporter transmembrane" evidence="11">
    <location>
        <begin position="86"/>
        <end position="285"/>
    </location>
</feature>
<evidence type="ECO:0000256" key="3">
    <source>
        <dbReference type="ARBA" id="ARBA00022448"/>
    </source>
</evidence>
<keyword evidence="4" id="KW-1003">Cell membrane</keyword>
<dbReference type="Pfam" id="PF01061">
    <property type="entry name" value="ABC2_membrane"/>
    <property type="match status" value="1"/>
</dbReference>
<evidence type="ECO:0000256" key="5">
    <source>
        <dbReference type="ARBA" id="ARBA00022692"/>
    </source>
</evidence>
<evidence type="ECO:0000313" key="13">
    <source>
        <dbReference type="Proteomes" id="UP001139516"/>
    </source>
</evidence>
<feature type="transmembrane region" description="Helical" evidence="10">
    <location>
        <begin position="295"/>
        <end position="316"/>
    </location>
</feature>
<evidence type="ECO:0000313" key="12">
    <source>
        <dbReference type="EMBL" id="MCK8786981.1"/>
    </source>
</evidence>
<keyword evidence="7" id="KW-0762">Sugar transport</keyword>
<organism evidence="12 13">
    <name type="scientific">Roseomonas acroporae</name>
    <dbReference type="NCBI Taxonomy" id="2937791"/>
    <lineage>
        <taxon>Bacteria</taxon>
        <taxon>Pseudomonadati</taxon>
        <taxon>Pseudomonadota</taxon>
        <taxon>Alphaproteobacteria</taxon>
        <taxon>Acetobacterales</taxon>
        <taxon>Roseomonadaceae</taxon>
        <taxon>Roseomonas</taxon>
    </lineage>
</organism>
<evidence type="ECO:0000256" key="6">
    <source>
        <dbReference type="ARBA" id="ARBA00022989"/>
    </source>
</evidence>
<evidence type="ECO:0000256" key="4">
    <source>
        <dbReference type="ARBA" id="ARBA00022475"/>
    </source>
</evidence>
<accession>A0A9X1YBD2</accession>
<keyword evidence="13" id="KW-1185">Reference proteome</keyword>
<name>A0A9X1YBD2_9PROT</name>
<evidence type="ECO:0000256" key="8">
    <source>
        <dbReference type="ARBA" id="ARBA00023136"/>
    </source>
</evidence>
<dbReference type="GO" id="GO:0015920">
    <property type="term" value="P:lipopolysaccharide transport"/>
    <property type="evidence" value="ECO:0007669"/>
    <property type="project" value="TreeGrafter"/>
</dbReference>
<dbReference type="GO" id="GO:0015774">
    <property type="term" value="P:polysaccharide transport"/>
    <property type="evidence" value="ECO:0007669"/>
    <property type="project" value="UniProtKB-KW"/>
</dbReference>
<keyword evidence="5 10" id="KW-0812">Transmembrane</keyword>
<dbReference type="AlphaFoldDB" id="A0A9X1YBD2"/>
<keyword evidence="7" id="KW-0625">Polysaccharide transport</keyword>
<sequence length="326" mass="34859">MPGAATAPPEGHLPPAPPAAQAGPLPPPGGRGADGASRGGAPARPEGETGLLAGGSFYECDASQPRRLERAMADLGTGLRRWRLAFALAWLDIRNRYRGSVIGPLWLTLSTAIMVVGLGVLYAALFKLPLVQFLPFVAVSLILWNMINQIVSEACGSLIAAEGIIRQLTLPYTTHVLRCVLRNIGVAAHSLPIILVVFAFCGTWPGLGGLMALPGLLLLVLNSFAVAMLLGMVCARFRDIAPIVASVMQIAFFLSPVLWKPELLGRHAVWLPLNPAYTLMETMRGPLLGEPVSTLVWLSAVSFTVLACAASFAFFVRFRGRIAFWV</sequence>
<reference evidence="12" key="1">
    <citation type="submission" date="2022-04" db="EMBL/GenBank/DDBJ databases">
        <title>Roseomonas acroporae sp. nov., isolated from coral Acropora digitifera.</title>
        <authorList>
            <person name="Sun H."/>
        </authorList>
    </citation>
    <scope>NUCLEOTIDE SEQUENCE</scope>
    <source>
        <strain evidence="12">NAR14</strain>
    </source>
</reference>
<feature type="compositionally biased region" description="Low complexity" evidence="9">
    <location>
        <begin position="34"/>
        <end position="44"/>
    </location>
</feature>
<comment type="caution">
    <text evidence="12">The sequence shown here is derived from an EMBL/GenBank/DDBJ whole genome shotgun (WGS) entry which is preliminary data.</text>
</comment>
<evidence type="ECO:0000259" key="11">
    <source>
        <dbReference type="Pfam" id="PF01061"/>
    </source>
</evidence>
<feature type="region of interest" description="Disordered" evidence="9">
    <location>
        <begin position="1"/>
        <end position="52"/>
    </location>
</feature>
<feature type="compositionally biased region" description="Pro residues" evidence="9">
    <location>
        <begin position="11"/>
        <end position="29"/>
    </location>
</feature>
<evidence type="ECO:0000256" key="9">
    <source>
        <dbReference type="SAM" id="MobiDB-lite"/>
    </source>
</evidence>
<evidence type="ECO:0000256" key="7">
    <source>
        <dbReference type="ARBA" id="ARBA00023047"/>
    </source>
</evidence>
<evidence type="ECO:0000256" key="10">
    <source>
        <dbReference type="SAM" id="Phobius"/>
    </source>
</evidence>
<dbReference type="GO" id="GO:0140359">
    <property type="term" value="F:ABC-type transporter activity"/>
    <property type="evidence" value="ECO:0007669"/>
    <property type="project" value="InterPro"/>
</dbReference>
<feature type="transmembrane region" description="Helical" evidence="10">
    <location>
        <begin position="184"/>
        <end position="205"/>
    </location>
</feature>
<evidence type="ECO:0000256" key="2">
    <source>
        <dbReference type="ARBA" id="ARBA00007783"/>
    </source>
</evidence>
<feature type="transmembrane region" description="Helical" evidence="10">
    <location>
        <begin position="130"/>
        <end position="147"/>
    </location>
</feature>
<gene>
    <name evidence="12" type="ORF">M0638_21645</name>
</gene>
<dbReference type="RefSeq" id="WP_248669032.1">
    <property type="nucleotide sequence ID" value="NZ_JALPRX010000102.1"/>
</dbReference>
<keyword evidence="6 10" id="KW-1133">Transmembrane helix</keyword>
<proteinExistence type="inferred from homology"/>
<evidence type="ECO:0000256" key="1">
    <source>
        <dbReference type="ARBA" id="ARBA00004651"/>
    </source>
</evidence>
<comment type="subcellular location">
    <subcellularLocation>
        <location evidence="1">Cell membrane</location>
        <topology evidence="1">Multi-pass membrane protein</topology>
    </subcellularLocation>
</comment>
<dbReference type="Proteomes" id="UP001139516">
    <property type="component" value="Unassembled WGS sequence"/>
</dbReference>